<keyword evidence="5" id="KW-1185">Reference proteome</keyword>
<name>A0A975JDA8_9RHOB</name>
<evidence type="ECO:0000256" key="1">
    <source>
        <dbReference type="ARBA" id="ARBA00022679"/>
    </source>
</evidence>
<dbReference type="InterPro" id="IPR003836">
    <property type="entry name" value="Glucokinase"/>
</dbReference>
<evidence type="ECO:0000313" key="4">
    <source>
        <dbReference type="EMBL" id="QUJ76379.1"/>
    </source>
</evidence>
<protein>
    <submittedName>
        <fullName evidence="4">Glucokinase</fullName>
    </submittedName>
</protein>
<dbReference type="Proteomes" id="UP000683291">
    <property type="component" value="Chromosome 1"/>
</dbReference>
<comment type="similarity">
    <text evidence="3">Belongs to the bacterial glucokinase family.</text>
</comment>
<dbReference type="PANTHER" id="PTHR47690">
    <property type="entry name" value="GLUCOKINASE"/>
    <property type="match status" value="1"/>
</dbReference>
<dbReference type="RefSeq" id="WP_212704577.1">
    <property type="nucleotide sequence ID" value="NZ_CP073581.1"/>
</dbReference>
<dbReference type="GO" id="GO:0004340">
    <property type="term" value="F:glucokinase activity"/>
    <property type="evidence" value="ECO:0007669"/>
    <property type="project" value="InterPro"/>
</dbReference>
<dbReference type="GO" id="GO:0005524">
    <property type="term" value="F:ATP binding"/>
    <property type="evidence" value="ECO:0007669"/>
    <property type="project" value="InterPro"/>
</dbReference>
<dbReference type="GO" id="GO:0005829">
    <property type="term" value="C:cytosol"/>
    <property type="evidence" value="ECO:0007669"/>
    <property type="project" value="TreeGrafter"/>
</dbReference>
<dbReference type="PANTHER" id="PTHR47690:SF1">
    <property type="entry name" value="GLUCOKINASE"/>
    <property type="match status" value="1"/>
</dbReference>
<evidence type="ECO:0000256" key="3">
    <source>
        <dbReference type="RuleBase" id="RU004046"/>
    </source>
</evidence>
<dbReference type="InterPro" id="IPR043129">
    <property type="entry name" value="ATPase_NBD"/>
</dbReference>
<dbReference type="Gene3D" id="3.30.420.40">
    <property type="match status" value="1"/>
</dbReference>
<dbReference type="KEGG" id="sual:KDD17_16065"/>
<dbReference type="Pfam" id="PF02685">
    <property type="entry name" value="Glucokinase"/>
    <property type="match status" value="1"/>
</dbReference>
<dbReference type="SUPFAM" id="SSF53067">
    <property type="entry name" value="Actin-like ATPase domain"/>
    <property type="match status" value="1"/>
</dbReference>
<accession>A0A975JDA8</accession>
<dbReference type="AlphaFoldDB" id="A0A975JDA8"/>
<organism evidence="4 5">
    <name type="scientific">Sulfitobacter albidus</name>
    <dbReference type="NCBI Taxonomy" id="2829501"/>
    <lineage>
        <taxon>Bacteria</taxon>
        <taxon>Pseudomonadati</taxon>
        <taxon>Pseudomonadota</taxon>
        <taxon>Alphaproteobacteria</taxon>
        <taxon>Rhodobacterales</taxon>
        <taxon>Roseobacteraceae</taxon>
        <taxon>Sulfitobacter</taxon>
    </lineage>
</organism>
<dbReference type="GO" id="GO:0005536">
    <property type="term" value="F:D-glucose binding"/>
    <property type="evidence" value="ECO:0007669"/>
    <property type="project" value="InterPro"/>
</dbReference>
<dbReference type="Gene3D" id="3.40.367.20">
    <property type="match status" value="1"/>
</dbReference>
<dbReference type="InterPro" id="IPR050201">
    <property type="entry name" value="Bacterial_glucokinase"/>
</dbReference>
<sequence>MARLVADVGGTNTRVALGTAAPRSFRNANWPDLYALLGTFLDGQDAPDEIVIAVAGPVRGTQARLTNRDWRIDSGALCGRFGAPRAHLLNDLAALGHALPGLPPAALHAIDGGTRPTADMQALVVGIGTGFNVSPCIVQAGHVTCPPVEAGHVSLPAGIHAALGIDPAPFPTVESLFSGAGFTRFCRAHLQDPDIDGKRVIAGVADPDLGAVAEHYATLLGHLLRDLSLAYLPRDGLFLAGSVARALMNVASTPCRDALHQPISLEGFAAPPLWTITDDSAALRGCASFQFSPS</sequence>
<dbReference type="GO" id="GO:0006096">
    <property type="term" value="P:glycolytic process"/>
    <property type="evidence" value="ECO:0007669"/>
    <property type="project" value="InterPro"/>
</dbReference>
<evidence type="ECO:0000313" key="5">
    <source>
        <dbReference type="Proteomes" id="UP000683291"/>
    </source>
</evidence>
<keyword evidence="1" id="KW-0808">Transferase</keyword>
<reference evidence="4" key="1">
    <citation type="submission" date="2021-04" db="EMBL/GenBank/DDBJ databases">
        <title>Complete genome sequence for Sulfitobacter sp. strain JK7-1.</title>
        <authorList>
            <person name="Park S.-J."/>
        </authorList>
    </citation>
    <scope>NUCLEOTIDE SEQUENCE</scope>
    <source>
        <strain evidence="4">JK7-1</strain>
    </source>
</reference>
<dbReference type="CDD" id="cd24008">
    <property type="entry name" value="ASKHA_NBD_GLK"/>
    <property type="match status" value="1"/>
</dbReference>
<dbReference type="EMBL" id="CP073581">
    <property type="protein sequence ID" value="QUJ76379.1"/>
    <property type="molecule type" value="Genomic_DNA"/>
</dbReference>
<proteinExistence type="inferred from homology"/>
<gene>
    <name evidence="4" type="ORF">KDD17_16065</name>
</gene>
<keyword evidence="2" id="KW-0418">Kinase</keyword>
<evidence type="ECO:0000256" key="2">
    <source>
        <dbReference type="ARBA" id="ARBA00022777"/>
    </source>
</evidence>